<proteinExistence type="predicted"/>
<sequence>MSSIQAPMLGLAGDNDAHEPSGNTYQQSQHGISETIDHSSQHEDLWNDQFGLNSVLEAAPNPIQDVHLFSGGPPEVLPRYHSIHHPYLTLMETLKVHVATIERLEQDHATLTSLFLPVWHATDYQRKAGLPMDPLTCTLRQMREYANKVYEGIVKSRPTHTALWRSLLRYLEELQAVTTPEEYAAKVPFRLKEELVAVSDQVHNLTIRIQRSRGSPGLWIDRIWA</sequence>
<feature type="compositionally biased region" description="Polar residues" evidence="1">
    <location>
        <begin position="21"/>
        <end position="32"/>
    </location>
</feature>
<evidence type="ECO:0000256" key="1">
    <source>
        <dbReference type="SAM" id="MobiDB-lite"/>
    </source>
</evidence>
<dbReference type="EMBL" id="JBBWRZ010000006">
    <property type="protein sequence ID" value="KAK8233426.1"/>
    <property type="molecule type" value="Genomic_DNA"/>
</dbReference>
<gene>
    <name evidence="2" type="ORF">HDK90DRAFT_534196</name>
</gene>
<evidence type="ECO:0000313" key="2">
    <source>
        <dbReference type="EMBL" id="KAK8233426.1"/>
    </source>
</evidence>
<reference evidence="2 3" key="1">
    <citation type="submission" date="2024-04" db="EMBL/GenBank/DDBJ databases">
        <title>Phyllosticta paracitricarpa is synonymous to the EU quarantine fungus P. citricarpa based on phylogenomic analyses.</title>
        <authorList>
            <consortium name="Lawrence Berkeley National Laboratory"/>
            <person name="Van Ingen-Buijs V.A."/>
            <person name="Van Westerhoven A.C."/>
            <person name="Haridas S."/>
            <person name="Skiadas P."/>
            <person name="Martin F."/>
            <person name="Groenewald J.Z."/>
            <person name="Crous P.W."/>
            <person name="Seidl M.F."/>
        </authorList>
    </citation>
    <scope>NUCLEOTIDE SEQUENCE [LARGE SCALE GENOMIC DNA]</scope>
    <source>
        <strain evidence="2 3">CBS 123374</strain>
    </source>
</reference>
<accession>A0ABR1YLQ4</accession>
<keyword evidence="3" id="KW-1185">Reference proteome</keyword>
<comment type="caution">
    <text evidence="2">The sequence shown here is derived from an EMBL/GenBank/DDBJ whole genome shotgun (WGS) entry which is preliminary data.</text>
</comment>
<name>A0ABR1YLQ4_9PEZI</name>
<evidence type="ECO:0000313" key="3">
    <source>
        <dbReference type="Proteomes" id="UP001492380"/>
    </source>
</evidence>
<dbReference type="Proteomes" id="UP001492380">
    <property type="component" value="Unassembled WGS sequence"/>
</dbReference>
<organism evidence="2 3">
    <name type="scientific">Phyllosticta capitalensis</name>
    <dbReference type="NCBI Taxonomy" id="121624"/>
    <lineage>
        <taxon>Eukaryota</taxon>
        <taxon>Fungi</taxon>
        <taxon>Dikarya</taxon>
        <taxon>Ascomycota</taxon>
        <taxon>Pezizomycotina</taxon>
        <taxon>Dothideomycetes</taxon>
        <taxon>Dothideomycetes incertae sedis</taxon>
        <taxon>Botryosphaeriales</taxon>
        <taxon>Phyllostictaceae</taxon>
        <taxon>Phyllosticta</taxon>
    </lineage>
</organism>
<feature type="region of interest" description="Disordered" evidence="1">
    <location>
        <begin position="1"/>
        <end position="40"/>
    </location>
</feature>
<protein>
    <submittedName>
        <fullName evidence="2">Uncharacterized protein</fullName>
    </submittedName>
</protein>